<dbReference type="PANTHER" id="PTHR13199:SF11">
    <property type="entry name" value="PROTEIN ATOSSA"/>
    <property type="match status" value="1"/>
</dbReference>
<feature type="region of interest" description="Disordered" evidence="1">
    <location>
        <begin position="284"/>
        <end position="305"/>
    </location>
</feature>
<dbReference type="SMART" id="SM01177">
    <property type="entry name" value="DUF4210"/>
    <property type="match status" value="1"/>
</dbReference>
<reference evidence="3" key="1">
    <citation type="submission" date="2013-07" db="EMBL/GenBank/DDBJ databases">
        <title>The genome of Eucalyptus grandis.</title>
        <authorList>
            <person name="Schmutz J."/>
            <person name="Hayes R."/>
            <person name="Myburg A."/>
            <person name="Tuskan G."/>
            <person name="Grattapaglia D."/>
            <person name="Rokhsar D.S."/>
        </authorList>
    </citation>
    <scope>NUCLEOTIDE SEQUENCE</scope>
    <source>
        <tissue evidence="3">Leaf extractions</tissue>
    </source>
</reference>
<protein>
    <recommendedName>
        <fullName evidence="2">Atos-like conserved domain-containing protein</fullName>
    </recommendedName>
</protein>
<name>A0A059A352_EUCGR</name>
<dbReference type="KEGG" id="egr:104425768"/>
<dbReference type="OrthoDB" id="8625101at2759"/>
<dbReference type="PANTHER" id="PTHR13199">
    <property type="entry name" value="GH03947P"/>
    <property type="match status" value="1"/>
</dbReference>
<accession>A0A059A352</accession>
<dbReference type="EMBL" id="KK198763">
    <property type="protein sequence ID" value="KCW48527.1"/>
    <property type="molecule type" value="Genomic_DNA"/>
</dbReference>
<dbReference type="InterPro" id="IPR025261">
    <property type="entry name" value="Atos-like_cons_dom"/>
</dbReference>
<dbReference type="Gramene" id="KCW48527">
    <property type="protein sequence ID" value="KCW48527"/>
    <property type="gene ID" value="EUGRSUZ_K02203"/>
</dbReference>
<feature type="compositionally biased region" description="Polar residues" evidence="1">
    <location>
        <begin position="625"/>
        <end position="639"/>
    </location>
</feature>
<evidence type="ECO:0000256" key="1">
    <source>
        <dbReference type="SAM" id="MobiDB-lite"/>
    </source>
</evidence>
<gene>
    <name evidence="3" type="ORF">EUGRSUZ_K02203</name>
</gene>
<dbReference type="InterPro" id="IPR033473">
    <property type="entry name" value="Atos-like_C"/>
</dbReference>
<feature type="domain" description="Atos-like conserved" evidence="2">
    <location>
        <begin position="395"/>
        <end position="454"/>
    </location>
</feature>
<dbReference type="InterPro" id="IPR051506">
    <property type="entry name" value="ATOS_Transcription_Regulators"/>
</dbReference>
<evidence type="ECO:0000259" key="2">
    <source>
        <dbReference type="SMART" id="SM01177"/>
    </source>
</evidence>
<dbReference type="OMA" id="HVEYHYP"/>
<dbReference type="Pfam" id="PF13889">
    <property type="entry name" value="Chromosome_seg"/>
    <property type="match status" value="1"/>
</dbReference>
<organism evidence="3">
    <name type="scientific">Eucalyptus grandis</name>
    <name type="common">Flooded gum</name>
    <dbReference type="NCBI Taxonomy" id="71139"/>
    <lineage>
        <taxon>Eukaryota</taxon>
        <taxon>Viridiplantae</taxon>
        <taxon>Streptophyta</taxon>
        <taxon>Embryophyta</taxon>
        <taxon>Tracheophyta</taxon>
        <taxon>Spermatophyta</taxon>
        <taxon>Magnoliopsida</taxon>
        <taxon>eudicotyledons</taxon>
        <taxon>Gunneridae</taxon>
        <taxon>Pentapetalae</taxon>
        <taxon>rosids</taxon>
        <taxon>malvids</taxon>
        <taxon>Myrtales</taxon>
        <taxon>Myrtaceae</taxon>
        <taxon>Myrtoideae</taxon>
        <taxon>Eucalypteae</taxon>
        <taxon>Eucalyptus</taxon>
    </lineage>
</organism>
<feature type="region of interest" description="Disordered" evidence="1">
    <location>
        <begin position="610"/>
        <end position="640"/>
    </location>
</feature>
<dbReference type="eggNOG" id="KOG2306">
    <property type="taxonomic scope" value="Eukaryota"/>
</dbReference>
<sequence>MGLPRHSSNNEVIALVNTSVQATSLVTGAYNHDMTAVHEGKLGNWARVNMALASFASAELHRNSNFEISRNPDDLYKHKDNKWEEQNLRINAINQHELLHAKRRQITQAPVVRIVGFELGPPDFLSNVVNGNPSLFSQVSRPGRTNEGSGSLARKRVLSPPNGMLLPDQFDGDILDIGQSISVNGSSQNGVSLMQEHKKAHIGNSGDSDFTIWSADCLSKWKSPLGEVCRESSIPLTGDPLLEKMAMQPKSSIVPPVTNHMIGTTKVRSSSVAIDIPREKAVSPPLSLSPLGPKPFDRMRPSSGCKSIPKKFEDDHIASKDMERFLDGALTNVLSFDEGMDFQNTKTLHKHHSIPKGFVSFTSESTTGSGKQCGPDLKCNSQCCKFVQFPVRRSLVGSFEESLLSGRLLSCKVNQRIEGFLAVLNVTGGDFSPKVQKLPFAVTSVDGDNYLLYYSSIDISDTLAADICEGAKLKRSKSVNSSREEKSCLRVPMKGRIQLVLSNPEKTPIHTFFCNYDLSDMPAGTKTFLRQRITLAPSESNTKVENGNLRDAGAKVDFWPSAITHSSQPSNNYSNLDDIENAKRSAKPNEEVKAKGFGCIDDLPNQLKNFAMNDEPAKPEDGSSKSDTSTVPTSSSKVNQVPGVRGSLRYALHLRFFCPFSKKFRSVRRCNSDPSSAPAGKSNCIEWPRRFYLYNDLKVVFPQRHSDSDEGKLHVEYHFPSDPKYFNLN</sequence>
<feature type="compositionally biased region" description="Basic and acidic residues" evidence="1">
    <location>
        <begin position="615"/>
        <end position="624"/>
    </location>
</feature>
<evidence type="ECO:0000313" key="3">
    <source>
        <dbReference type="EMBL" id="KCW48527.1"/>
    </source>
</evidence>
<dbReference type="AlphaFoldDB" id="A0A059A352"/>
<proteinExistence type="predicted"/>
<dbReference type="InParanoid" id="A0A059A352"/>